<organism evidence="1">
    <name type="scientific">marine sediment metagenome</name>
    <dbReference type="NCBI Taxonomy" id="412755"/>
    <lineage>
        <taxon>unclassified sequences</taxon>
        <taxon>metagenomes</taxon>
        <taxon>ecological metagenomes</taxon>
    </lineage>
</organism>
<dbReference type="EMBL" id="LAZR01047283">
    <property type="protein sequence ID" value="KKK94580.1"/>
    <property type="molecule type" value="Genomic_DNA"/>
</dbReference>
<feature type="non-terminal residue" evidence="1">
    <location>
        <position position="1"/>
    </location>
</feature>
<reference evidence="1" key="1">
    <citation type="journal article" date="2015" name="Nature">
        <title>Complex archaea that bridge the gap between prokaryotes and eukaryotes.</title>
        <authorList>
            <person name="Spang A."/>
            <person name="Saw J.H."/>
            <person name="Jorgensen S.L."/>
            <person name="Zaremba-Niedzwiedzka K."/>
            <person name="Martijn J."/>
            <person name="Lind A.E."/>
            <person name="van Eijk R."/>
            <person name="Schleper C."/>
            <person name="Guy L."/>
            <person name="Ettema T.J."/>
        </authorList>
    </citation>
    <scope>NUCLEOTIDE SEQUENCE</scope>
</reference>
<accession>A0A0F9A8S3</accession>
<gene>
    <name evidence="1" type="ORF">LCGC14_2681390</name>
</gene>
<name>A0A0F9A8S3_9ZZZZ</name>
<comment type="caution">
    <text evidence="1">The sequence shown here is derived from an EMBL/GenBank/DDBJ whole genome shotgun (WGS) entry which is preliminary data.</text>
</comment>
<evidence type="ECO:0000313" key="1">
    <source>
        <dbReference type="EMBL" id="KKK94580.1"/>
    </source>
</evidence>
<proteinExistence type="predicted"/>
<protein>
    <submittedName>
        <fullName evidence="1">Uncharacterized protein</fullName>
    </submittedName>
</protein>
<dbReference type="AlphaFoldDB" id="A0A0F9A8S3"/>
<sequence length="88" mass="9970">QGNYLPGIDALRGISSRIAKDDNYWDMLANGAGFATLYRGETIYKTAIDNKTDYFVYLVDHKGNALKRTSKDLVMLCEMINEILDECK</sequence>